<comment type="caution">
    <text evidence="2">The sequence shown here is derived from an EMBL/GenBank/DDBJ whole genome shotgun (WGS) entry which is preliminary data.</text>
</comment>
<proteinExistence type="predicted"/>
<name>A0AAD9K8Q1_9ANNE</name>
<accession>A0AAD9K8Q1</accession>
<dbReference type="AlphaFoldDB" id="A0AAD9K8Q1"/>
<gene>
    <name evidence="2" type="ORF">LSH36_42g01002</name>
</gene>
<sequence>PQHRNSTGYIITSNATQLSPSTNGHPAISRHPGPPFGRIPISCMAHFPVSQLYSRPPSHIPAFQATISRLTQPRPNSPNPILAHPTTSGHLVVSSHGLHQTEATRITLPMASFSGNHPARPIKSPISVTLQGWLLLSLLHRCTIVLTNSLISQ</sequence>
<evidence type="ECO:0000256" key="1">
    <source>
        <dbReference type="SAM" id="MobiDB-lite"/>
    </source>
</evidence>
<feature type="region of interest" description="Disordered" evidence="1">
    <location>
        <begin position="1"/>
        <end position="33"/>
    </location>
</feature>
<keyword evidence="3" id="KW-1185">Reference proteome</keyword>
<feature type="compositionally biased region" description="Polar residues" evidence="1">
    <location>
        <begin position="1"/>
        <end position="24"/>
    </location>
</feature>
<evidence type="ECO:0000313" key="2">
    <source>
        <dbReference type="EMBL" id="KAK2166078.1"/>
    </source>
</evidence>
<protein>
    <submittedName>
        <fullName evidence="2">Uncharacterized protein</fullName>
    </submittedName>
</protein>
<evidence type="ECO:0000313" key="3">
    <source>
        <dbReference type="Proteomes" id="UP001208570"/>
    </source>
</evidence>
<reference evidence="2" key="1">
    <citation type="journal article" date="2023" name="Mol. Biol. Evol.">
        <title>Third-Generation Sequencing Reveals the Adaptive Role of the Epigenome in Three Deep-Sea Polychaetes.</title>
        <authorList>
            <person name="Perez M."/>
            <person name="Aroh O."/>
            <person name="Sun Y."/>
            <person name="Lan Y."/>
            <person name="Juniper S.K."/>
            <person name="Young C.R."/>
            <person name="Angers B."/>
            <person name="Qian P.Y."/>
        </authorList>
    </citation>
    <scope>NUCLEOTIDE SEQUENCE</scope>
    <source>
        <strain evidence="2">P08H-3</strain>
    </source>
</reference>
<dbReference type="EMBL" id="JAODUP010000042">
    <property type="protein sequence ID" value="KAK2166078.1"/>
    <property type="molecule type" value="Genomic_DNA"/>
</dbReference>
<feature type="non-terminal residue" evidence="2">
    <location>
        <position position="1"/>
    </location>
</feature>
<organism evidence="2 3">
    <name type="scientific">Paralvinella palmiformis</name>
    <dbReference type="NCBI Taxonomy" id="53620"/>
    <lineage>
        <taxon>Eukaryota</taxon>
        <taxon>Metazoa</taxon>
        <taxon>Spiralia</taxon>
        <taxon>Lophotrochozoa</taxon>
        <taxon>Annelida</taxon>
        <taxon>Polychaeta</taxon>
        <taxon>Sedentaria</taxon>
        <taxon>Canalipalpata</taxon>
        <taxon>Terebellida</taxon>
        <taxon>Terebelliformia</taxon>
        <taxon>Alvinellidae</taxon>
        <taxon>Paralvinella</taxon>
    </lineage>
</organism>
<dbReference type="Proteomes" id="UP001208570">
    <property type="component" value="Unassembled WGS sequence"/>
</dbReference>